<comment type="similarity">
    <text evidence="8">Belongs to the tymoviruses capsid protein family.</text>
</comment>
<reference evidence="10" key="1">
    <citation type="journal article" date="2020" name="Viruses">
        <title>Deciphering the Virome of Culex vishnui Subgroup Mosquitoes, the Major Vectors of Japanese Encephalitis, in Japan.</title>
        <authorList>
            <person name="Faizah A.N."/>
            <person name="Kobayashi D."/>
            <person name="Isawa H."/>
            <person name="Amoa-Bosompem M."/>
            <person name="Murota K."/>
            <person name="Higa Y."/>
            <person name="Futami K."/>
            <person name="Shimada S."/>
            <person name="Kim K.S."/>
            <person name="Itokawa K."/>
            <person name="Watanabe M."/>
            <person name="Tsuda Y."/>
            <person name="Minakawa N."/>
            <person name="Miura K."/>
            <person name="Hirayama K."/>
            <person name="Sawabe K."/>
        </authorList>
    </citation>
    <scope>NUCLEOTIDE SEQUENCE</scope>
    <source>
        <strain evidence="10">17CxNGK-Cps2-1535</strain>
    </source>
</reference>
<name>A0A6F8PYG9_9VIRU</name>
<proteinExistence type="inferred from homology"/>
<dbReference type="SUPFAM" id="SSF88633">
    <property type="entry name" value="Positive stranded ssRNA viruses"/>
    <property type="match status" value="1"/>
</dbReference>
<protein>
    <recommendedName>
        <fullName evidence="2">Capsid protein</fullName>
    </recommendedName>
    <alternativeName>
        <fullName evidence="6">Coat protein</fullName>
    </alternativeName>
    <alternativeName>
        <fullName evidence="7">Virion protein</fullName>
    </alternativeName>
</protein>
<evidence type="ECO:0000313" key="10">
    <source>
        <dbReference type="EMBL" id="BBQ04466.1"/>
    </source>
</evidence>
<keyword evidence="4" id="KW-0946">Virion</keyword>
<dbReference type="InterPro" id="IPR000574">
    <property type="entry name" value="Tymo_coat"/>
</dbReference>
<dbReference type="GO" id="GO:0039617">
    <property type="term" value="C:T=3 icosahedral viral capsid"/>
    <property type="evidence" value="ECO:0007669"/>
    <property type="project" value="UniProtKB-KW"/>
</dbReference>
<dbReference type="Pfam" id="PF00983">
    <property type="entry name" value="Tymo_coat"/>
    <property type="match status" value="1"/>
</dbReference>
<dbReference type="Gene3D" id="2.60.120.20">
    <property type="match status" value="1"/>
</dbReference>
<keyword evidence="3 10" id="KW-0167">Capsid protein</keyword>
<evidence type="ECO:0000256" key="4">
    <source>
        <dbReference type="ARBA" id="ARBA00022844"/>
    </source>
</evidence>
<sequence>MSASHSASNLPVPSPHDLGIPSCSSSHIFPDDGSGVTLPFQSPVYSFKGEVKLYSVLMSSVPAITALTALGQVCELKTLEAVVYPSQYTTTVPCTVDLLWTPATDVPAQAELLHYYGSTRCVFAGTVSTGPAVLACDFTRCNPIIKAPLAFSDTPRLSAYFWDNGKKASGSAEIYLTLVIRGTINVRRPAVVKG</sequence>
<evidence type="ECO:0000256" key="6">
    <source>
        <dbReference type="ARBA" id="ARBA00031336"/>
    </source>
</evidence>
<evidence type="ECO:0000256" key="7">
    <source>
        <dbReference type="ARBA" id="ARBA00032595"/>
    </source>
</evidence>
<keyword evidence="5" id="KW-1142">T=3 icosahedral capsid protein</keyword>
<dbReference type="EMBL" id="LC512732">
    <property type="protein sequence ID" value="BBQ04466.1"/>
    <property type="molecule type" value="Genomic_RNA"/>
</dbReference>
<evidence type="ECO:0000256" key="8">
    <source>
        <dbReference type="ARBA" id="ARBA00046323"/>
    </source>
</evidence>
<evidence type="ECO:0000256" key="5">
    <source>
        <dbReference type="ARBA" id="ARBA00023060"/>
    </source>
</evidence>
<dbReference type="InterPro" id="IPR029053">
    <property type="entry name" value="Viral_coat"/>
</dbReference>
<organism evidence="10">
    <name type="scientific">Culex pseudovishnui tymo-like virus</name>
    <dbReference type="NCBI Taxonomy" id="2682816"/>
    <lineage>
        <taxon>Viruses</taxon>
        <taxon>Riboviria</taxon>
        <taxon>Orthornavirae</taxon>
        <taxon>Kitrinoviricota</taxon>
        <taxon>Alsuviricetes</taxon>
        <taxon>Tymovirales</taxon>
        <taxon>Tymoviridae</taxon>
        <taxon>Tymovirus</taxon>
    </lineage>
</organism>
<accession>A0A6F8PYG9</accession>
<evidence type="ECO:0000259" key="9">
    <source>
        <dbReference type="Pfam" id="PF00983"/>
    </source>
</evidence>
<evidence type="ECO:0000256" key="1">
    <source>
        <dbReference type="ARBA" id="ARBA00004328"/>
    </source>
</evidence>
<evidence type="ECO:0000256" key="2">
    <source>
        <dbReference type="ARBA" id="ARBA00018091"/>
    </source>
</evidence>
<dbReference type="GO" id="GO:0005198">
    <property type="term" value="F:structural molecule activity"/>
    <property type="evidence" value="ECO:0007669"/>
    <property type="project" value="InterPro"/>
</dbReference>
<evidence type="ECO:0000256" key="3">
    <source>
        <dbReference type="ARBA" id="ARBA00022561"/>
    </source>
</evidence>
<feature type="domain" description="Tymovirus coat protein" evidence="9">
    <location>
        <begin position="34"/>
        <end position="191"/>
    </location>
</feature>
<comment type="subcellular location">
    <subcellularLocation>
        <location evidence="1">Virion</location>
    </subcellularLocation>
</comment>